<dbReference type="InterPro" id="IPR002545">
    <property type="entry name" value="CheW-lke_dom"/>
</dbReference>
<dbReference type="EMBL" id="LJUO01000081">
    <property type="protein sequence ID" value="KPK70741.1"/>
    <property type="molecule type" value="Genomic_DNA"/>
</dbReference>
<dbReference type="InterPro" id="IPR036061">
    <property type="entry name" value="CheW-like_dom_sf"/>
</dbReference>
<gene>
    <name evidence="3" type="ORF">AMJ87_08375</name>
</gene>
<dbReference type="Pfam" id="PF01584">
    <property type="entry name" value="CheW"/>
    <property type="match status" value="1"/>
</dbReference>
<dbReference type="Gene3D" id="2.40.50.180">
    <property type="entry name" value="CheA-289, Domain 4"/>
    <property type="match status" value="1"/>
</dbReference>
<dbReference type="SUPFAM" id="SSF50341">
    <property type="entry name" value="CheW-like"/>
    <property type="match status" value="1"/>
</dbReference>
<name>A0A0S8GCI4_UNCW3</name>
<comment type="caution">
    <text evidence="3">The sequence shown here is derived from an EMBL/GenBank/DDBJ whole genome shotgun (WGS) entry which is preliminary data.</text>
</comment>
<dbReference type="AlphaFoldDB" id="A0A0S8GCI4"/>
<proteinExistence type="predicted"/>
<evidence type="ECO:0000313" key="4">
    <source>
        <dbReference type="Proteomes" id="UP000051096"/>
    </source>
</evidence>
<accession>A0A0S8GCI4</accession>
<dbReference type="GO" id="GO:0006935">
    <property type="term" value="P:chemotaxis"/>
    <property type="evidence" value="ECO:0007669"/>
    <property type="project" value="InterPro"/>
</dbReference>
<dbReference type="PROSITE" id="PS50851">
    <property type="entry name" value="CHEW"/>
    <property type="match status" value="1"/>
</dbReference>
<sequence>MARKSKRAPPKRVTVKKTESHKRGFKAKPARKFALFAVGVEKFCIDLDNITEILDTYEVLPAAHLPHVFAGIAKLQGTSVPVISMRKLLSENDVDASTQTCVLTAVGAAPLALLVDSDVTIATSRKGKLLPLPDCYTKDEAEFLEGIFWIEDSLYGILKPTQMVEKLAQWRRTHE</sequence>
<dbReference type="GO" id="GO:0007165">
    <property type="term" value="P:signal transduction"/>
    <property type="evidence" value="ECO:0007669"/>
    <property type="project" value="InterPro"/>
</dbReference>
<evidence type="ECO:0000256" key="1">
    <source>
        <dbReference type="SAM" id="MobiDB-lite"/>
    </source>
</evidence>
<dbReference type="Gene3D" id="2.30.30.40">
    <property type="entry name" value="SH3 Domains"/>
    <property type="match status" value="1"/>
</dbReference>
<feature type="region of interest" description="Disordered" evidence="1">
    <location>
        <begin position="1"/>
        <end position="21"/>
    </location>
</feature>
<evidence type="ECO:0000313" key="3">
    <source>
        <dbReference type="EMBL" id="KPK70741.1"/>
    </source>
</evidence>
<dbReference type="SMART" id="SM00260">
    <property type="entry name" value="CheW"/>
    <property type="match status" value="1"/>
</dbReference>
<evidence type="ECO:0000259" key="2">
    <source>
        <dbReference type="PROSITE" id="PS50851"/>
    </source>
</evidence>
<feature type="domain" description="CheW-like" evidence="2">
    <location>
        <begin position="30"/>
        <end position="169"/>
    </location>
</feature>
<dbReference type="GO" id="GO:0005829">
    <property type="term" value="C:cytosol"/>
    <property type="evidence" value="ECO:0007669"/>
    <property type="project" value="TreeGrafter"/>
</dbReference>
<organism evidence="3 4">
    <name type="scientific">candidate division WOR_3 bacterium SM23_60</name>
    <dbReference type="NCBI Taxonomy" id="1703780"/>
    <lineage>
        <taxon>Bacteria</taxon>
        <taxon>Bacteria division WOR-3</taxon>
    </lineage>
</organism>
<reference evidence="3 4" key="1">
    <citation type="journal article" date="2015" name="Microbiome">
        <title>Genomic resolution of linkages in carbon, nitrogen, and sulfur cycling among widespread estuary sediment bacteria.</title>
        <authorList>
            <person name="Baker B.J."/>
            <person name="Lazar C.S."/>
            <person name="Teske A.P."/>
            <person name="Dick G.J."/>
        </authorList>
    </citation>
    <scope>NUCLEOTIDE SEQUENCE [LARGE SCALE GENOMIC DNA]</scope>
    <source>
        <strain evidence="3">SM23_60</strain>
    </source>
</reference>
<dbReference type="InterPro" id="IPR039315">
    <property type="entry name" value="CheW"/>
</dbReference>
<feature type="compositionally biased region" description="Basic residues" evidence="1">
    <location>
        <begin position="1"/>
        <end position="15"/>
    </location>
</feature>
<dbReference type="PANTHER" id="PTHR22617">
    <property type="entry name" value="CHEMOTAXIS SENSOR HISTIDINE KINASE-RELATED"/>
    <property type="match status" value="1"/>
</dbReference>
<dbReference type="PANTHER" id="PTHR22617:SF23">
    <property type="entry name" value="CHEMOTAXIS PROTEIN CHEW"/>
    <property type="match status" value="1"/>
</dbReference>
<protein>
    <recommendedName>
        <fullName evidence="2">CheW-like domain-containing protein</fullName>
    </recommendedName>
</protein>
<dbReference type="Proteomes" id="UP000051096">
    <property type="component" value="Unassembled WGS sequence"/>
</dbReference>